<dbReference type="EMBL" id="GBXM01043863">
    <property type="protein sequence ID" value="JAH64714.1"/>
    <property type="molecule type" value="Transcribed_RNA"/>
</dbReference>
<accession>A0A0E9UFR5</accession>
<proteinExistence type="predicted"/>
<evidence type="ECO:0000313" key="1">
    <source>
        <dbReference type="EMBL" id="JAH64714.1"/>
    </source>
</evidence>
<sequence length="33" mass="3929">MLSTLFFSSMRQTSALRKYRAEKTANVDFTLWK</sequence>
<protein>
    <submittedName>
        <fullName evidence="1">Uncharacterized protein</fullName>
    </submittedName>
</protein>
<reference evidence="1" key="1">
    <citation type="submission" date="2014-11" db="EMBL/GenBank/DDBJ databases">
        <authorList>
            <person name="Amaro Gonzalez C."/>
        </authorList>
    </citation>
    <scope>NUCLEOTIDE SEQUENCE</scope>
</reference>
<reference evidence="1" key="2">
    <citation type="journal article" date="2015" name="Fish Shellfish Immunol.">
        <title>Early steps in the European eel (Anguilla anguilla)-Vibrio vulnificus interaction in the gills: Role of the RtxA13 toxin.</title>
        <authorList>
            <person name="Callol A."/>
            <person name="Pajuelo D."/>
            <person name="Ebbesson L."/>
            <person name="Teles M."/>
            <person name="MacKenzie S."/>
            <person name="Amaro C."/>
        </authorList>
    </citation>
    <scope>NUCLEOTIDE SEQUENCE</scope>
</reference>
<name>A0A0E9UFR5_ANGAN</name>
<dbReference type="AlphaFoldDB" id="A0A0E9UFR5"/>
<organism evidence="1">
    <name type="scientific">Anguilla anguilla</name>
    <name type="common">European freshwater eel</name>
    <name type="synonym">Muraena anguilla</name>
    <dbReference type="NCBI Taxonomy" id="7936"/>
    <lineage>
        <taxon>Eukaryota</taxon>
        <taxon>Metazoa</taxon>
        <taxon>Chordata</taxon>
        <taxon>Craniata</taxon>
        <taxon>Vertebrata</taxon>
        <taxon>Euteleostomi</taxon>
        <taxon>Actinopterygii</taxon>
        <taxon>Neopterygii</taxon>
        <taxon>Teleostei</taxon>
        <taxon>Anguilliformes</taxon>
        <taxon>Anguillidae</taxon>
        <taxon>Anguilla</taxon>
    </lineage>
</organism>